<dbReference type="PANTHER" id="PTHR45663:SF11">
    <property type="entry name" value="GEO12009P1"/>
    <property type="match status" value="1"/>
</dbReference>
<organism evidence="11 12">
    <name type="scientific">Candidatus Fimihabitans intestinipullorum</name>
    <dbReference type="NCBI Taxonomy" id="2840820"/>
    <lineage>
        <taxon>Bacteria</taxon>
        <taxon>Bacillati</taxon>
        <taxon>Mycoplasmatota</taxon>
        <taxon>Mycoplasmatota incertae sedis</taxon>
        <taxon>Candidatus Fimihabitans</taxon>
    </lineage>
</organism>
<evidence type="ECO:0000256" key="5">
    <source>
        <dbReference type="ARBA" id="ARBA00023284"/>
    </source>
</evidence>
<dbReference type="Proteomes" id="UP000824087">
    <property type="component" value="Unassembled WGS sequence"/>
</dbReference>
<evidence type="ECO:0000313" key="11">
    <source>
        <dbReference type="EMBL" id="HIU22328.1"/>
    </source>
</evidence>
<evidence type="ECO:0000256" key="4">
    <source>
        <dbReference type="ARBA" id="ARBA00023157"/>
    </source>
</evidence>
<dbReference type="PANTHER" id="PTHR45663">
    <property type="entry name" value="GEO12009P1"/>
    <property type="match status" value="1"/>
</dbReference>
<reference evidence="11" key="1">
    <citation type="submission" date="2020-10" db="EMBL/GenBank/DDBJ databases">
        <authorList>
            <person name="Gilroy R."/>
        </authorList>
    </citation>
    <scope>NUCLEOTIDE SEQUENCE</scope>
    <source>
        <strain evidence="11">CHK197-8231</strain>
    </source>
</reference>
<dbReference type="InterPro" id="IPR013766">
    <property type="entry name" value="Thioredoxin_domain"/>
</dbReference>
<dbReference type="SUPFAM" id="SSF52833">
    <property type="entry name" value="Thioredoxin-like"/>
    <property type="match status" value="1"/>
</dbReference>
<evidence type="ECO:0000256" key="9">
    <source>
        <dbReference type="PIRSR" id="PIRSR000077-4"/>
    </source>
</evidence>
<dbReference type="GO" id="GO:0005829">
    <property type="term" value="C:cytosol"/>
    <property type="evidence" value="ECO:0007669"/>
    <property type="project" value="TreeGrafter"/>
</dbReference>
<proteinExistence type="inferred from homology"/>
<evidence type="ECO:0000256" key="7">
    <source>
        <dbReference type="PIRNR" id="PIRNR000077"/>
    </source>
</evidence>
<evidence type="ECO:0000256" key="3">
    <source>
        <dbReference type="ARBA" id="ARBA00022982"/>
    </source>
</evidence>
<dbReference type="GO" id="GO:0015035">
    <property type="term" value="F:protein-disulfide reductase activity"/>
    <property type="evidence" value="ECO:0007669"/>
    <property type="project" value="UniProtKB-UniRule"/>
</dbReference>
<dbReference type="GO" id="GO:0045454">
    <property type="term" value="P:cell redox homeostasis"/>
    <property type="evidence" value="ECO:0007669"/>
    <property type="project" value="TreeGrafter"/>
</dbReference>
<protein>
    <recommendedName>
        <fullName evidence="6 7">Thioredoxin</fullName>
    </recommendedName>
</protein>
<dbReference type="Pfam" id="PF00085">
    <property type="entry name" value="Thioredoxin"/>
    <property type="match status" value="1"/>
</dbReference>
<dbReference type="NCBIfam" id="TIGR01068">
    <property type="entry name" value="thioredoxin"/>
    <property type="match status" value="1"/>
</dbReference>
<keyword evidence="5 9" id="KW-0676">Redox-active center</keyword>
<feature type="disulfide bond" description="Redox-active" evidence="9">
    <location>
        <begin position="29"/>
        <end position="32"/>
    </location>
</feature>
<feature type="active site" description="Nucleophile" evidence="8">
    <location>
        <position position="29"/>
    </location>
</feature>
<gene>
    <name evidence="11" type="primary">trxA</name>
    <name evidence="11" type="ORF">IAD49_01965</name>
</gene>
<keyword evidence="4 9" id="KW-1015">Disulfide bond</keyword>
<dbReference type="InterPro" id="IPR005746">
    <property type="entry name" value="Thioredoxin"/>
</dbReference>
<feature type="domain" description="Thioredoxin" evidence="10">
    <location>
        <begin position="1"/>
        <end position="103"/>
    </location>
</feature>
<dbReference type="PRINTS" id="PR00421">
    <property type="entry name" value="THIOREDOXIN"/>
</dbReference>
<feature type="active site" description="Nucleophile" evidence="8">
    <location>
        <position position="32"/>
    </location>
</feature>
<dbReference type="PIRSF" id="PIRSF000077">
    <property type="entry name" value="Thioredoxin"/>
    <property type="match status" value="1"/>
</dbReference>
<reference evidence="11" key="2">
    <citation type="journal article" date="2021" name="PeerJ">
        <title>Extensive microbial diversity within the chicken gut microbiome revealed by metagenomics and culture.</title>
        <authorList>
            <person name="Gilroy R."/>
            <person name="Ravi A."/>
            <person name="Getino M."/>
            <person name="Pursley I."/>
            <person name="Horton D.L."/>
            <person name="Alikhan N.F."/>
            <person name="Baker D."/>
            <person name="Gharbi K."/>
            <person name="Hall N."/>
            <person name="Watson M."/>
            <person name="Adriaenssens E.M."/>
            <person name="Foster-Nyarko E."/>
            <person name="Jarju S."/>
            <person name="Secka A."/>
            <person name="Antonio M."/>
            <person name="Oren A."/>
            <person name="Chaudhuri R.R."/>
            <person name="La Ragione R."/>
            <person name="Hildebrand F."/>
            <person name="Pallen M.J."/>
        </authorList>
    </citation>
    <scope>NUCLEOTIDE SEQUENCE</scope>
    <source>
        <strain evidence="11">CHK197-8231</strain>
    </source>
</reference>
<comment type="similarity">
    <text evidence="1 7">Belongs to the thioredoxin family.</text>
</comment>
<feature type="site" description="Deprotonates C-terminal active site Cys" evidence="8">
    <location>
        <position position="23"/>
    </location>
</feature>
<evidence type="ECO:0000256" key="2">
    <source>
        <dbReference type="ARBA" id="ARBA00022448"/>
    </source>
</evidence>
<feature type="site" description="Contributes to redox potential value" evidence="8">
    <location>
        <position position="30"/>
    </location>
</feature>
<dbReference type="PROSITE" id="PS00194">
    <property type="entry name" value="THIOREDOXIN_1"/>
    <property type="match status" value="1"/>
</dbReference>
<accession>A0A9D1L3W7</accession>
<dbReference type="InterPro" id="IPR036249">
    <property type="entry name" value="Thioredoxin-like_sf"/>
</dbReference>
<evidence type="ECO:0000256" key="1">
    <source>
        <dbReference type="ARBA" id="ARBA00008987"/>
    </source>
</evidence>
<sequence length="103" mass="11684">MEILHATNDNFHDLTKEGYVLVDFFATWCGPCKMLGPVLEEIASTRSEVKIVKVDIDEAMDIARSFGIMSVPTMILFKDGKEVSKKTGYMPEPLLTKWLEENK</sequence>
<dbReference type="AlphaFoldDB" id="A0A9D1L3W7"/>
<evidence type="ECO:0000259" key="10">
    <source>
        <dbReference type="PROSITE" id="PS51352"/>
    </source>
</evidence>
<dbReference type="PROSITE" id="PS51352">
    <property type="entry name" value="THIOREDOXIN_2"/>
    <property type="match status" value="1"/>
</dbReference>
<comment type="caution">
    <text evidence="11">The sequence shown here is derived from an EMBL/GenBank/DDBJ whole genome shotgun (WGS) entry which is preliminary data.</text>
</comment>
<feature type="site" description="Contributes to redox potential value" evidence="8">
    <location>
        <position position="31"/>
    </location>
</feature>
<dbReference type="Gene3D" id="3.40.30.10">
    <property type="entry name" value="Glutaredoxin"/>
    <property type="match status" value="1"/>
</dbReference>
<dbReference type="InterPro" id="IPR017937">
    <property type="entry name" value="Thioredoxin_CS"/>
</dbReference>
<name>A0A9D1L3W7_9BACT</name>
<evidence type="ECO:0000256" key="6">
    <source>
        <dbReference type="NCBIfam" id="TIGR01068"/>
    </source>
</evidence>
<evidence type="ECO:0000256" key="8">
    <source>
        <dbReference type="PIRSR" id="PIRSR000077-1"/>
    </source>
</evidence>
<dbReference type="FunFam" id="3.40.30.10:FF:000001">
    <property type="entry name" value="Thioredoxin"/>
    <property type="match status" value="1"/>
</dbReference>
<keyword evidence="3" id="KW-0249">Electron transport</keyword>
<evidence type="ECO:0000313" key="12">
    <source>
        <dbReference type="Proteomes" id="UP000824087"/>
    </source>
</evidence>
<keyword evidence="2" id="KW-0813">Transport</keyword>
<dbReference type="EMBL" id="DVML01000011">
    <property type="protein sequence ID" value="HIU22328.1"/>
    <property type="molecule type" value="Genomic_DNA"/>
</dbReference>
<dbReference type="CDD" id="cd02947">
    <property type="entry name" value="TRX_family"/>
    <property type="match status" value="1"/>
</dbReference>